<gene>
    <name evidence="3" type="ORF">IAB28_02040</name>
</gene>
<keyword evidence="2" id="KW-0732">Signal</keyword>
<feature type="region of interest" description="Disordered" evidence="1">
    <location>
        <begin position="23"/>
        <end position="69"/>
    </location>
</feature>
<dbReference type="Proteomes" id="UP000824250">
    <property type="component" value="Unassembled WGS sequence"/>
</dbReference>
<comment type="caution">
    <text evidence="3">The sequence shown here is derived from an EMBL/GenBank/DDBJ whole genome shotgun (WGS) entry which is preliminary data.</text>
</comment>
<reference evidence="3" key="2">
    <citation type="journal article" date="2021" name="PeerJ">
        <title>Extensive microbial diversity within the chicken gut microbiome revealed by metagenomics and culture.</title>
        <authorList>
            <person name="Gilroy R."/>
            <person name="Ravi A."/>
            <person name="Getino M."/>
            <person name="Pursley I."/>
            <person name="Horton D.L."/>
            <person name="Alikhan N.F."/>
            <person name="Baker D."/>
            <person name="Gharbi K."/>
            <person name="Hall N."/>
            <person name="Watson M."/>
            <person name="Adriaenssens E.M."/>
            <person name="Foster-Nyarko E."/>
            <person name="Jarju S."/>
            <person name="Secka A."/>
            <person name="Antonio M."/>
            <person name="Oren A."/>
            <person name="Chaudhuri R.R."/>
            <person name="La Ragione R."/>
            <person name="Hildebrand F."/>
            <person name="Pallen M.J."/>
        </authorList>
    </citation>
    <scope>NUCLEOTIDE SEQUENCE</scope>
    <source>
        <strain evidence="3">CHK180-2868</strain>
    </source>
</reference>
<feature type="signal peptide" evidence="2">
    <location>
        <begin position="1"/>
        <end position="19"/>
    </location>
</feature>
<evidence type="ECO:0000256" key="1">
    <source>
        <dbReference type="SAM" id="MobiDB-lite"/>
    </source>
</evidence>
<dbReference type="AlphaFoldDB" id="A0A9D1A2Y6"/>
<evidence type="ECO:0000256" key="2">
    <source>
        <dbReference type="SAM" id="SignalP"/>
    </source>
</evidence>
<evidence type="ECO:0008006" key="5">
    <source>
        <dbReference type="Google" id="ProtNLM"/>
    </source>
</evidence>
<feature type="compositionally biased region" description="Low complexity" evidence="1">
    <location>
        <begin position="23"/>
        <end position="42"/>
    </location>
</feature>
<feature type="chain" id="PRO_5039258987" description="WG repeat-containing protein" evidence="2">
    <location>
        <begin position="20"/>
        <end position="396"/>
    </location>
</feature>
<dbReference type="PROSITE" id="PS51257">
    <property type="entry name" value="PROKAR_LIPOPROTEIN"/>
    <property type="match status" value="1"/>
</dbReference>
<dbReference type="EMBL" id="DVGC01000008">
    <property type="protein sequence ID" value="HIR04736.1"/>
    <property type="molecule type" value="Genomic_DNA"/>
</dbReference>
<organism evidence="3 4">
    <name type="scientific">Candidatus Copromonas faecavium</name>
    <name type="common">nom. illeg.</name>
    <dbReference type="NCBI Taxonomy" id="2840740"/>
    <lineage>
        <taxon>Bacteria</taxon>
        <taxon>Bacillati</taxon>
        <taxon>Bacillota</taxon>
        <taxon>Clostridia</taxon>
        <taxon>Lachnospirales</taxon>
        <taxon>Lachnospiraceae</taxon>
        <taxon>Candidatus Copromonas (nom. illeg.)</taxon>
    </lineage>
</organism>
<evidence type="ECO:0000313" key="3">
    <source>
        <dbReference type="EMBL" id="HIR04736.1"/>
    </source>
</evidence>
<evidence type="ECO:0000313" key="4">
    <source>
        <dbReference type="Proteomes" id="UP000824250"/>
    </source>
</evidence>
<protein>
    <recommendedName>
        <fullName evidence="5">WG repeat-containing protein</fullName>
    </recommendedName>
</protein>
<sequence length="396" mass="43341">MKKRIFVPMAAFAASVALTACSGGADASQEAGQEQEANQETGQKQEGESPDGQENVEEGKNSEAAAGTEKANWTIEEAIENHMRFSGKGFYSMYAEGTTLYAASNAVSDTESFSRYAELVSEGTAGSQIRQIQTADYSDMELILDSEGRLWYCGEQIFDDYNIQYFDCFFVTNAGYTQNVAAVTADGTVVYCDAQSLDSEVNTAEGLTNVKYVDAFWDDLAVVRQDGTAAYMDGGEITELEGWTDMAMVYLNGDQDDYSELIGLKQDGTLVAQAMVGTPEYPEEILSWTDIVQVIRGNEYVAGLKSDGSFVYALEADAGDYTKELCEETYGTWTNVMAAAKEAAITADRELLGDARLLSYGWNLENPYTDPEAARLEGEYDDDMHTVLLTRLPEVS</sequence>
<accession>A0A9D1A2Y6</accession>
<name>A0A9D1A2Y6_9FIRM</name>
<proteinExistence type="predicted"/>
<reference evidence="3" key="1">
    <citation type="submission" date="2020-10" db="EMBL/GenBank/DDBJ databases">
        <authorList>
            <person name="Gilroy R."/>
        </authorList>
    </citation>
    <scope>NUCLEOTIDE SEQUENCE</scope>
    <source>
        <strain evidence="3">CHK180-2868</strain>
    </source>
</reference>